<keyword evidence="4" id="KW-0997">Cell inner membrane</keyword>
<feature type="transmembrane region" description="Helical" evidence="12">
    <location>
        <begin position="291"/>
        <end position="309"/>
    </location>
</feature>
<evidence type="ECO:0000256" key="4">
    <source>
        <dbReference type="ARBA" id="ARBA00022519"/>
    </source>
</evidence>
<evidence type="ECO:0000256" key="9">
    <source>
        <dbReference type="ARBA" id="ARBA00022989"/>
    </source>
</evidence>
<dbReference type="FunFam" id="3.40.50.300:FF:000221">
    <property type="entry name" value="Multidrug ABC transporter ATP-binding protein"/>
    <property type="match status" value="1"/>
</dbReference>
<dbReference type="RefSeq" id="WP_232323060.1">
    <property type="nucleotide sequence ID" value="NZ_BDDI01000020.1"/>
</dbReference>
<comment type="similarity">
    <text evidence="11">Belongs to the ABC transporter superfamily. Siderophore-Fe(3+) uptake transporter (SIUT) (TC 3.A.1.21) family.</text>
</comment>
<keyword evidence="8" id="KW-1278">Translocase</keyword>
<evidence type="ECO:0000256" key="6">
    <source>
        <dbReference type="ARBA" id="ARBA00022741"/>
    </source>
</evidence>
<evidence type="ECO:0000313" key="16">
    <source>
        <dbReference type="Proteomes" id="UP000567922"/>
    </source>
</evidence>
<protein>
    <submittedName>
        <fullName evidence="15">ATP-binding cassette subfamily B protein</fullName>
    </submittedName>
</protein>
<evidence type="ECO:0000259" key="13">
    <source>
        <dbReference type="PROSITE" id="PS50893"/>
    </source>
</evidence>
<feature type="transmembrane region" description="Helical" evidence="12">
    <location>
        <begin position="29"/>
        <end position="48"/>
    </location>
</feature>
<keyword evidence="9 12" id="KW-1133">Transmembrane helix</keyword>
<dbReference type="AlphaFoldDB" id="A0A839RK36"/>
<dbReference type="GO" id="GO:0005524">
    <property type="term" value="F:ATP binding"/>
    <property type="evidence" value="ECO:0007669"/>
    <property type="project" value="UniProtKB-KW"/>
</dbReference>
<dbReference type="PANTHER" id="PTHR24221:SF654">
    <property type="entry name" value="ATP-BINDING CASSETTE SUB-FAMILY B MEMBER 6"/>
    <property type="match status" value="1"/>
</dbReference>
<accession>A0A839RK36</accession>
<dbReference type="GO" id="GO:0140359">
    <property type="term" value="F:ABC-type transporter activity"/>
    <property type="evidence" value="ECO:0007669"/>
    <property type="project" value="InterPro"/>
</dbReference>
<feature type="transmembrane region" description="Helical" evidence="12">
    <location>
        <begin position="142"/>
        <end position="165"/>
    </location>
</feature>
<dbReference type="InterPro" id="IPR027417">
    <property type="entry name" value="P-loop_NTPase"/>
</dbReference>
<keyword evidence="3" id="KW-1003">Cell membrane</keyword>
<evidence type="ECO:0000256" key="10">
    <source>
        <dbReference type="ARBA" id="ARBA00023136"/>
    </source>
</evidence>
<evidence type="ECO:0000256" key="1">
    <source>
        <dbReference type="ARBA" id="ARBA00004429"/>
    </source>
</evidence>
<organism evidence="15 16">
    <name type="scientific">Hoyosella altamirensis</name>
    <dbReference type="NCBI Taxonomy" id="616997"/>
    <lineage>
        <taxon>Bacteria</taxon>
        <taxon>Bacillati</taxon>
        <taxon>Actinomycetota</taxon>
        <taxon>Actinomycetes</taxon>
        <taxon>Mycobacteriales</taxon>
        <taxon>Hoyosellaceae</taxon>
        <taxon>Hoyosella</taxon>
    </lineage>
</organism>
<evidence type="ECO:0000256" key="5">
    <source>
        <dbReference type="ARBA" id="ARBA00022692"/>
    </source>
</evidence>
<evidence type="ECO:0000259" key="14">
    <source>
        <dbReference type="PROSITE" id="PS50929"/>
    </source>
</evidence>
<proteinExistence type="inferred from homology"/>
<reference evidence="15 16" key="1">
    <citation type="submission" date="2020-08" db="EMBL/GenBank/DDBJ databases">
        <title>Sequencing the genomes of 1000 actinobacteria strains.</title>
        <authorList>
            <person name="Klenk H.-P."/>
        </authorList>
    </citation>
    <scope>NUCLEOTIDE SEQUENCE [LARGE SCALE GENOMIC DNA]</scope>
    <source>
        <strain evidence="15 16">DSM 45258</strain>
    </source>
</reference>
<evidence type="ECO:0000256" key="8">
    <source>
        <dbReference type="ARBA" id="ARBA00022967"/>
    </source>
</evidence>
<sequence length="588" mass="62851">MPDPENRTESPVITPGALGRLMRPVRGTLIAGGVLAALSAVASVFPFIAVAEIGRALITHGTGNSSAVWIWAIVGVAAALARLLLYGTATQMCHYADAEFRYATRARLSRHLGALPLGWFRRNGSATVAKAVSQDVKRMHVIIAHTIGDVTSAVIAPLTAVVYMAIIDWRFTLMVVGYVIVVFLAVMPMMQRVYELYMDDYDRALSELADATVELADGIEVVKTYGERSHGMKRFDSAADRLTKIGLLWMSATGRGINAMNFLFSPAMLIVWITAVGMTFISMGWMNVADVLPFLAVGVGLPTGILLLGQLLGAIRTAKVAATSVDRVLSEPSLPVPAKPKPLGGYDVHFDGVTFAYDEGATVLRNVSLRLRPGTVTALVGPSGSGKSTVAALIPRFWDVTAGAVRIGGTDIRDIAPAELLASIATVFQDVVVLRETITDNIRLGRPSASAAEVEAAARAANIHERIIELPAGYDTVIGDQVVLSGGEKQRLTIARALLQDAPIVILDEATAHADPENETKIQEALSVLARGRTVLVIAHRLRTISEADQIVVLHDGAVTETGTHVELLRTGGLYAHLWRTQEEGVPA</sequence>
<evidence type="ECO:0000313" key="15">
    <source>
        <dbReference type="EMBL" id="MBB3037025.1"/>
    </source>
</evidence>
<keyword evidence="5 12" id="KW-0812">Transmembrane</keyword>
<keyword evidence="7 15" id="KW-0067">ATP-binding</keyword>
<dbReference type="InterPro" id="IPR036640">
    <property type="entry name" value="ABC1_TM_sf"/>
</dbReference>
<feature type="transmembrane region" description="Helical" evidence="12">
    <location>
        <begin position="68"/>
        <end position="85"/>
    </location>
</feature>
<comment type="caution">
    <text evidence="15">The sequence shown here is derived from an EMBL/GenBank/DDBJ whole genome shotgun (WGS) entry which is preliminary data.</text>
</comment>
<dbReference type="Proteomes" id="UP000567922">
    <property type="component" value="Unassembled WGS sequence"/>
</dbReference>
<dbReference type="InterPro" id="IPR011527">
    <property type="entry name" value="ABC1_TM_dom"/>
</dbReference>
<evidence type="ECO:0000256" key="7">
    <source>
        <dbReference type="ARBA" id="ARBA00022840"/>
    </source>
</evidence>
<name>A0A839RK36_9ACTN</name>
<dbReference type="Pfam" id="PF00005">
    <property type="entry name" value="ABC_tran"/>
    <property type="match status" value="1"/>
</dbReference>
<keyword evidence="16" id="KW-1185">Reference proteome</keyword>
<keyword evidence="6" id="KW-0547">Nucleotide-binding</keyword>
<dbReference type="PROSITE" id="PS50893">
    <property type="entry name" value="ABC_TRANSPORTER_2"/>
    <property type="match status" value="1"/>
</dbReference>
<evidence type="ECO:0000256" key="11">
    <source>
        <dbReference type="ARBA" id="ARBA00023455"/>
    </source>
</evidence>
<comment type="subcellular location">
    <subcellularLocation>
        <location evidence="1">Cell inner membrane</location>
        <topology evidence="1">Multi-pass membrane protein</topology>
    </subcellularLocation>
</comment>
<dbReference type="GO" id="GO:0016887">
    <property type="term" value="F:ATP hydrolysis activity"/>
    <property type="evidence" value="ECO:0007669"/>
    <property type="project" value="InterPro"/>
</dbReference>
<evidence type="ECO:0000256" key="2">
    <source>
        <dbReference type="ARBA" id="ARBA00022448"/>
    </source>
</evidence>
<feature type="domain" description="ABC transporter" evidence="13">
    <location>
        <begin position="348"/>
        <end position="581"/>
    </location>
</feature>
<dbReference type="SMART" id="SM00382">
    <property type="entry name" value="AAA"/>
    <property type="match status" value="1"/>
</dbReference>
<evidence type="ECO:0000256" key="3">
    <source>
        <dbReference type="ARBA" id="ARBA00022475"/>
    </source>
</evidence>
<feature type="transmembrane region" description="Helical" evidence="12">
    <location>
        <begin position="262"/>
        <end position="285"/>
    </location>
</feature>
<dbReference type="Gene3D" id="1.20.1560.10">
    <property type="entry name" value="ABC transporter type 1, transmembrane domain"/>
    <property type="match status" value="1"/>
</dbReference>
<dbReference type="InterPro" id="IPR017871">
    <property type="entry name" value="ABC_transporter-like_CS"/>
</dbReference>
<feature type="transmembrane region" description="Helical" evidence="12">
    <location>
        <begin position="171"/>
        <end position="190"/>
    </location>
</feature>
<gene>
    <name evidence="15" type="ORF">FHU29_001459</name>
</gene>
<dbReference type="GO" id="GO:0005886">
    <property type="term" value="C:plasma membrane"/>
    <property type="evidence" value="ECO:0007669"/>
    <property type="project" value="UniProtKB-SubCell"/>
</dbReference>
<evidence type="ECO:0000256" key="12">
    <source>
        <dbReference type="SAM" id="Phobius"/>
    </source>
</evidence>
<dbReference type="InterPro" id="IPR039421">
    <property type="entry name" value="Type_1_exporter"/>
</dbReference>
<dbReference type="PROSITE" id="PS00211">
    <property type="entry name" value="ABC_TRANSPORTER_1"/>
    <property type="match status" value="1"/>
</dbReference>
<dbReference type="GO" id="GO:0034040">
    <property type="term" value="F:ATPase-coupled lipid transmembrane transporter activity"/>
    <property type="evidence" value="ECO:0007669"/>
    <property type="project" value="TreeGrafter"/>
</dbReference>
<dbReference type="Gene3D" id="3.40.50.300">
    <property type="entry name" value="P-loop containing nucleotide triphosphate hydrolases"/>
    <property type="match status" value="1"/>
</dbReference>
<dbReference type="PROSITE" id="PS50929">
    <property type="entry name" value="ABC_TM1F"/>
    <property type="match status" value="1"/>
</dbReference>
<dbReference type="EMBL" id="JACHWS010000001">
    <property type="protein sequence ID" value="MBB3037025.1"/>
    <property type="molecule type" value="Genomic_DNA"/>
</dbReference>
<dbReference type="InterPro" id="IPR003439">
    <property type="entry name" value="ABC_transporter-like_ATP-bd"/>
</dbReference>
<dbReference type="Pfam" id="PF00664">
    <property type="entry name" value="ABC_membrane"/>
    <property type="match status" value="1"/>
</dbReference>
<dbReference type="SUPFAM" id="SSF52540">
    <property type="entry name" value="P-loop containing nucleoside triphosphate hydrolases"/>
    <property type="match status" value="1"/>
</dbReference>
<dbReference type="SUPFAM" id="SSF90123">
    <property type="entry name" value="ABC transporter transmembrane region"/>
    <property type="match status" value="1"/>
</dbReference>
<feature type="domain" description="ABC transmembrane type-1" evidence="14">
    <location>
        <begin position="30"/>
        <end position="317"/>
    </location>
</feature>
<dbReference type="InterPro" id="IPR003593">
    <property type="entry name" value="AAA+_ATPase"/>
</dbReference>
<keyword evidence="10 12" id="KW-0472">Membrane</keyword>
<dbReference type="PANTHER" id="PTHR24221">
    <property type="entry name" value="ATP-BINDING CASSETTE SUB-FAMILY B"/>
    <property type="match status" value="1"/>
</dbReference>
<keyword evidence="2" id="KW-0813">Transport</keyword>